<comment type="catalytic activity">
    <reaction evidence="7">
        <text>L-tyrosyl-[protein] + ATP = O-(5'-adenylyl)-L-tyrosyl-[protein] + diphosphate</text>
        <dbReference type="Rhea" id="RHEA:54288"/>
        <dbReference type="Rhea" id="RHEA-COMP:10136"/>
        <dbReference type="Rhea" id="RHEA-COMP:13846"/>
        <dbReference type="ChEBI" id="CHEBI:30616"/>
        <dbReference type="ChEBI" id="CHEBI:33019"/>
        <dbReference type="ChEBI" id="CHEBI:46858"/>
        <dbReference type="ChEBI" id="CHEBI:83624"/>
        <dbReference type="EC" id="2.7.7.108"/>
    </reaction>
</comment>
<evidence type="ECO:0000313" key="10">
    <source>
        <dbReference type="Proteomes" id="UP000007803"/>
    </source>
</evidence>
<keyword evidence="1" id="KW-0808">Transferase</keyword>
<dbReference type="OrthoDB" id="9813719at2"/>
<dbReference type="InterPro" id="IPR003812">
    <property type="entry name" value="Fido"/>
</dbReference>
<dbReference type="RefSeq" id="WP_013327144.1">
    <property type="nucleotide sequence ID" value="NC_014506.1"/>
</dbReference>
<feature type="domain" description="Fido" evidence="8">
    <location>
        <begin position="115"/>
        <end position="255"/>
    </location>
</feature>
<dbReference type="EMBL" id="CP002205">
    <property type="protein sequence ID" value="ADN09391.1"/>
    <property type="molecule type" value="Genomic_DNA"/>
</dbReference>
<evidence type="ECO:0000256" key="4">
    <source>
        <dbReference type="ARBA" id="ARBA00022840"/>
    </source>
</evidence>
<dbReference type="eggNOG" id="COG2184">
    <property type="taxonomic scope" value="Bacteria"/>
</dbReference>
<dbReference type="GO" id="GO:0005524">
    <property type="term" value="F:ATP binding"/>
    <property type="evidence" value="ECO:0007669"/>
    <property type="project" value="UniProtKB-KW"/>
</dbReference>
<comment type="catalytic activity">
    <reaction evidence="6">
        <text>L-threonyl-[protein] + ATP = 3-O-(5'-adenylyl)-L-threonyl-[protein] + diphosphate</text>
        <dbReference type="Rhea" id="RHEA:54292"/>
        <dbReference type="Rhea" id="RHEA-COMP:11060"/>
        <dbReference type="Rhea" id="RHEA-COMP:13847"/>
        <dbReference type="ChEBI" id="CHEBI:30013"/>
        <dbReference type="ChEBI" id="CHEBI:30616"/>
        <dbReference type="ChEBI" id="CHEBI:33019"/>
        <dbReference type="ChEBI" id="CHEBI:138113"/>
        <dbReference type="EC" id="2.7.7.108"/>
    </reaction>
</comment>
<evidence type="ECO:0000313" key="9">
    <source>
        <dbReference type="EMBL" id="ADN09391.1"/>
    </source>
</evidence>
<dbReference type="Pfam" id="PF02661">
    <property type="entry name" value="Fic"/>
    <property type="match status" value="1"/>
</dbReference>
<protein>
    <recommendedName>
        <fullName evidence="5">protein adenylyltransferase</fullName>
        <ecNumber evidence="5">2.7.7.108</ecNumber>
    </recommendedName>
</protein>
<evidence type="ECO:0000256" key="1">
    <source>
        <dbReference type="ARBA" id="ARBA00022679"/>
    </source>
</evidence>
<dbReference type="PANTHER" id="PTHR39560:SF1">
    <property type="entry name" value="PROTEIN ADENYLYLTRANSFERASE FIC-RELATED"/>
    <property type="match status" value="1"/>
</dbReference>
<gene>
    <name evidence="9" type="ordered locus">Saut_1344</name>
</gene>
<dbReference type="AlphaFoldDB" id="E0UTU7"/>
<dbReference type="HOGENOM" id="CLU_1053466_0_0_7"/>
<evidence type="ECO:0000259" key="8">
    <source>
        <dbReference type="PROSITE" id="PS51459"/>
    </source>
</evidence>
<dbReference type="GO" id="GO:0051302">
    <property type="term" value="P:regulation of cell division"/>
    <property type="evidence" value="ECO:0007669"/>
    <property type="project" value="TreeGrafter"/>
</dbReference>
<evidence type="ECO:0000256" key="7">
    <source>
        <dbReference type="ARBA" id="ARBA00048696"/>
    </source>
</evidence>
<dbReference type="InterPro" id="IPR036597">
    <property type="entry name" value="Fido-like_dom_sf"/>
</dbReference>
<dbReference type="PANTHER" id="PTHR39560">
    <property type="entry name" value="PROTEIN ADENYLYLTRANSFERASE FIC-RELATED"/>
    <property type="match status" value="1"/>
</dbReference>
<dbReference type="Proteomes" id="UP000007803">
    <property type="component" value="Chromosome"/>
</dbReference>
<dbReference type="STRING" id="563040.Saut_1344"/>
<dbReference type="GO" id="GO:0070733">
    <property type="term" value="F:AMPylase activity"/>
    <property type="evidence" value="ECO:0007669"/>
    <property type="project" value="UniProtKB-EC"/>
</dbReference>
<proteinExistence type="predicted"/>
<keyword evidence="3" id="KW-0547">Nucleotide-binding</keyword>
<keyword evidence="4" id="KW-0067">ATP-binding</keyword>
<dbReference type="EC" id="2.7.7.108" evidence="5"/>
<dbReference type="KEGG" id="sua:Saut_1344"/>
<organism evidence="9 10">
    <name type="scientific">Sulfurimonas autotrophica (strain ATCC BAA-671 / DSM 16294 / JCM 11897 / OK10)</name>
    <dbReference type="NCBI Taxonomy" id="563040"/>
    <lineage>
        <taxon>Bacteria</taxon>
        <taxon>Pseudomonadati</taxon>
        <taxon>Campylobacterota</taxon>
        <taxon>Epsilonproteobacteria</taxon>
        <taxon>Campylobacterales</taxon>
        <taxon>Sulfurimonadaceae</taxon>
        <taxon>Sulfurimonas</taxon>
    </lineage>
</organism>
<evidence type="ECO:0000256" key="5">
    <source>
        <dbReference type="ARBA" id="ARBA00034531"/>
    </source>
</evidence>
<keyword evidence="2" id="KW-0548">Nucleotidyltransferase</keyword>
<reference evidence="10" key="1">
    <citation type="journal article" date="2010" name="Stand. Genomic Sci.">
        <title>Complete genome sequence of Sulfurimonas autotrophica type strain (OK10).</title>
        <authorList>
            <person name="Sikorski J."/>
            <person name="Munk C."/>
            <person name="Lapidus A."/>
            <person name="Djao O."/>
            <person name="Lucas S."/>
            <person name="Glavina Del Rio T."/>
            <person name="Nolan M."/>
            <person name="Tice H."/>
            <person name="Han C."/>
            <person name="Cheng J."/>
            <person name="Tapia R."/>
            <person name="Goodwin L."/>
            <person name="Pitluck S."/>
            <person name="Liolios K."/>
            <person name="Ivanova N."/>
            <person name="Mavromatis K."/>
            <person name="Mikhailova N."/>
            <person name="Pati A."/>
            <person name="Sims D."/>
            <person name="Meincke L."/>
            <person name="Brettin T."/>
            <person name="Detter J."/>
            <person name="Chen A."/>
            <person name="Palaniappan K."/>
            <person name="Land M."/>
            <person name="Hauser L."/>
            <person name="Chang Y."/>
            <person name="Jeffries C."/>
            <person name="Rohde M."/>
            <person name="Lang E."/>
            <person name="Spring S."/>
            <person name="Goker M."/>
            <person name="Woyke T."/>
            <person name="Bristow J."/>
            <person name="Eisen J."/>
            <person name="Markowitz V."/>
            <person name="Hugenholtz P."/>
            <person name="Kyrpides N."/>
            <person name="Klenk H."/>
        </authorList>
    </citation>
    <scope>NUCLEOTIDE SEQUENCE [LARGE SCALE GENOMIC DNA]</scope>
    <source>
        <strain evidence="10">ATCC BAA-671 / DSM 16294 / JCM 11897 / OK10</strain>
    </source>
</reference>
<dbReference type="SUPFAM" id="SSF140931">
    <property type="entry name" value="Fic-like"/>
    <property type="match status" value="1"/>
</dbReference>
<dbReference type="PROSITE" id="PS51459">
    <property type="entry name" value="FIDO"/>
    <property type="match status" value="1"/>
</dbReference>
<evidence type="ECO:0000256" key="3">
    <source>
        <dbReference type="ARBA" id="ARBA00022741"/>
    </source>
</evidence>
<sequence>MTKTKYLLYAFKQQKNNKYLYWYETDEKYFVQTKPPKYLLDANSKTLDTIDEDEIIQNPWLEWKSNDVQKIISKDGICINYLKSTNHDFITKNEDMKLLEMYSYLVENFDISKSFGFKTIQEWHKMVFETIYPFAGKNRTVNMSKGNGLQAWEWRVEFLNGLPEFDVFLKEISVKEYDSVDEITNDLAKCTCDFLFIHPFREGNGRISRLICDIILAKNGLPMIGLKLKKGDKYLERVHSGYECNYEPMKELLQMKIEEGLRNE</sequence>
<evidence type="ECO:0000256" key="2">
    <source>
        <dbReference type="ARBA" id="ARBA00022695"/>
    </source>
</evidence>
<dbReference type="Gene3D" id="1.10.3290.10">
    <property type="entry name" value="Fido-like domain"/>
    <property type="match status" value="1"/>
</dbReference>
<accession>E0UTU7</accession>
<evidence type="ECO:0000256" key="6">
    <source>
        <dbReference type="ARBA" id="ARBA00047939"/>
    </source>
</evidence>
<keyword evidence="10" id="KW-1185">Reference proteome</keyword>
<name>E0UTU7_SULAO</name>